<evidence type="ECO:0000256" key="11">
    <source>
        <dbReference type="ARBA" id="ARBA00023237"/>
    </source>
</evidence>
<evidence type="ECO:0000256" key="10">
    <source>
        <dbReference type="ARBA" id="ARBA00023136"/>
    </source>
</evidence>
<comment type="similarity">
    <text evidence="12 13">Belongs to the TonB-dependent receptor family.</text>
</comment>
<evidence type="ECO:0000256" key="13">
    <source>
        <dbReference type="RuleBase" id="RU003357"/>
    </source>
</evidence>
<keyword evidence="6 14" id="KW-0732">Signal</keyword>
<evidence type="ECO:0000259" key="16">
    <source>
        <dbReference type="Pfam" id="PF07715"/>
    </source>
</evidence>
<evidence type="ECO:0000259" key="15">
    <source>
        <dbReference type="Pfam" id="PF00593"/>
    </source>
</evidence>
<keyword evidence="5 12" id="KW-0812">Transmembrane</keyword>
<keyword evidence="17" id="KW-0675">Receptor</keyword>
<keyword evidence="9 13" id="KW-0798">TonB box</keyword>
<protein>
    <submittedName>
        <fullName evidence="17">TonB-dependent receptor</fullName>
    </submittedName>
</protein>
<keyword evidence="3 12" id="KW-1134">Transmembrane beta strand</keyword>
<dbReference type="InterPro" id="IPR037066">
    <property type="entry name" value="Plug_dom_sf"/>
</dbReference>
<sequence>MKFRYTLAVSAVALSVCSFSNAAFAQSTGSIEVDDEEVEAIVVTGSRAEQGVKGVVVPDATKPRAVLTEEFIATQTSGQSILNTINQVPGVNFTNSDAYGSSGGNLRIRGFDGNRISLTFDGFPLNDTGNYAIFSNQQLDPELIYSVNVNLGTTDVDSPTASAAGGTVNYLTRTPKSDMGGVTVLTLGGENYKRAFGMFDTGEFTKFGTRAFIAASRTEYDKFKGPGEIKKFQVNAGIYHPIGDNGDFIYIKGHYNENRNNFYRNITLAEIRSITGRPLMANVGGFTKAQEETIFNFDNLDTCARTFAGPGVAQNDNGGSGPNGTGASAPAIAGSTANNPLNTSSCSNFFGVRINPSNTGNIRLNSKFTITDSLTFTFDYGYQYVQANGGGSTVIAENSAIVRGSSGLAGKDYNGDGDFLDSIRFYTPNNTRTNRFTVLTSLIWDITDAHRVRVAYTFDRGRHRQTGQWGYLDGRGFPESPFGGLTGRPVLSADGVELRQRDRLSIALLNQLSAQYVGKFFDDALRVEAGLRMPFFERDLENFCFTQTSGSGFATCTSQPVGTTAVPNTGGQIFIVPPTAVGPFASNAVWAPFTAKYKFSPVLPSFGFTYRITDDASIFGSYAKGFSSPRTDNLYRAPIVSVDPETTDTFDLGVRYTTNRVQAQATAWMTDFKNRIVTSFDQVNGISVDRNIGTVKGKGVDIGIAIRPLDWFTFQGNASYNDSTLRDDILVSSTVTLPTKGKRVVETPKWTLGYRAQVEFGPVSAGLQVKYVSDRFATDLNDIKSEAYTTADFDARFDLDQFGAKNSWLQFNVTNIFDRFYLANIGTQIAGPANNGLVLVPGLAAGASIPGGSAPNFSIGAPRTFSGTLRIGF</sequence>
<keyword evidence="18" id="KW-1185">Reference proteome</keyword>
<accession>A0A553WI86</accession>
<evidence type="ECO:0000256" key="12">
    <source>
        <dbReference type="PROSITE-ProRule" id="PRU01360"/>
    </source>
</evidence>
<evidence type="ECO:0000313" key="17">
    <source>
        <dbReference type="EMBL" id="TSB04401.1"/>
    </source>
</evidence>
<feature type="chain" id="PRO_5022117200" evidence="14">
    <location>
        <begin position="26"/>
        <end position="873"/>
    </location>
</feature>
<evidence type="ECO:0000256" key="14">
    <source>
        <dbReference type="SAM" id="SignalP"/>
    </source>
</evidence>
<evidence type="ECO:0000256" key="5">
    <source>
        <dbReference type="ARBA" id="ARBA00022692"/>
    </source>
</evidence>
<organism evidence="17 18">
    <name type="scientific">Sphingorhabdus contaminans</name>
    <dbReference type="NCBI Taxonomy" id="1343899"/>
    <lineage>
        <taxon>Bacteria</taxon>
        <taxon>Pseudomonadati</taxon>
        <taxon>Pseudomonadota</taxon>
        <taxon>Alphaproteobacteria</taxon>
        <taxon>Sphingomonadales</taxon>
        <taxon>Sphingomonadaceae</taxon>
        <taxon>Sphingorhabdus</taxon>
    </lineage>
</organism>
<dbReference type="GO" id="GO:0009279">
    <property type="term" value="C:cell outer membrane"/>
    <property type="evidence" value="ECO:0007669"/>
    <property type="project" value="UniProtKB-SubCell"/>
</dbReference>
<evidence type="ECO:0000256" key="2">
    <source>
        <dbReference type="ARBA" id="ARBA00022448"/>
    </source>
</evidence>
<dbReference type="GO" id="GO:0015344">
    <property type="term" value="F:siderophore uptake transmembrane transporter activity"/>
    <property type="evidence" value="ECO:0007669"/>
    <property type="project" value="TreeGrafter"/>
</dbReference>
<keyword evidence="11 12" id="KW-0998">Cell outer membrane</keyword>
<evidence type="ECO:0000256" key="3">
    <source>
        <dbReference type="ARBA" id="ARBA00022452"/>
    </source>
</evidence>
<evidence type="ECO:0000256" key="6">
    <source>
        <dbReference type="ARBA" id="ARBA00022729"/>
    </source>
</evidence>
<feature type="signal peptide" evidence="14">
    <location>
        <begin position="1"/>
        <end position="25"/>
    </location>
</feature>
<dbReference type="PANTHER" id="PTHR32552">
    <property type="entry name" value="FERRICHROME IRON RECEPTOR-RELATED"/>
    <property type="match status" value="1"/>
</dbReference>
<dbReference type="Pfam" id="PF00593">
    <property type="entry name" value="TonB_dep_Rec_b-barrel"/>
    <property type="match status" value="1"/>
</dbReference>
<gene>
    <name evidence="17" type="ORF">FOM92_02955</name>
</gene>
<dbReference type="Proteomes" id="UP000320160">
    <property type="component" value="Unassembled WGS sequence"/>
</dbReference>
<dbReference type="InterPro" id="IPR000531">
    <property type="entry name" value="Beta-barrel_TonB"/>
</dbReference>
<evidence type="ECO:0000256" key="1">
    <source>
        <dbReference type="ARBA" id="ARBA00004571"/>
    </source>
</evidence>
<dbReference type="EMBL" id="VKKU01000001">
    <property type="protein sequence ID" value="TSB04401.1"/>
    <property type="molecule type" value="Genomic_DNA"/>
</dbReference>
<evidence type="ECO:0000256" key="4">
    <source>
        <dbReference type="ARBA" id="ARBA00022496"/>
    </source>
</evidence>
<proteinExistence type="inferred from homology"/>
<comment type="caution">
    <text evidence="17">The sequence shown here is derived from an EMBL/GenBank/DDBJ whole genome shotgun (WGS) entry which is preliminary data.</text>
</comment>
<reference evidence="17 18" key="1">
    <citation type="submission" date="2019-07" db="EMBL/GenBank/DDBJ databases">
        <authorList>
            <person name="Park M."/>
        </authorList>
    </citation>
    <scope>NUCLEOTIDE SEQUENCE [LARGE SCALE GENOMIC DNA]</scope>
    <source>
        <strain evidence="17 18">KCTC32445</strain>
    </source>
</reference>
<keyword evidence="4" id="KW-0410">Iron transport</keyword>
<feature type="domain" description="TonB-dependent receptor plug" evidence="16">
    <location>
        <begin position="59"/>
        <end position="165"/>
    </location>
</feature>
<comment type="subcellular location">
    <subcellularLocation>
        <location evidence="1 12">Cell outer membrane</location>
        <topology evidence="1 12">Multi-pass membrane protein</topology>
    </subcellularLocation>
</comment>
<evidence type="ECO:0000313" key="18">
    <source>
        <dbReference type="Proteomes" id="UP000320160"/>
    </source>
</evidence>
<keyword evidence="2 12" id="KW-0813">Transport</keyword>
<dbReference type="Gene3D" id="2.170.130.10">
    <property type="entry name" value="TonB-dependent receptor, plug domain"/>
    <property type="match status" value="1"/>
</dbReference>
<keyword evidence="7" id="KW-0408">Iron</keyword>
<evidence type="ECO:0000256" key="7">
    <source>
        <dbReference type="ARBA" id="ARBA00023004"/>
    </source>
</evidence>
<dbReference type="Pfam" id="PF07715">
    <property type="entry name" value="Plug"/>
    <property type="match status" value="1"/>
</dbReference>
<dbReference type="InterPro" id="IPR012910">
    <property type="entry name" value="Plug_dom"/>
</dbReference>
<dbReference type="SUPFAM" id="SSF56935">
    <property type="entry name" value="Porins"/>
    <property type="match status" value="1"/>
</dbReference>
<evidence type="ECO:0000256" key="8">
    <source>
        <dbReference type="ARBA" id="ARBA00023065"/>
    </source>
</evidence>
<dbReference type="Gene3D" id="2.40.170.20">
    <property type="entry name" value="TonB-dependent receptor, beta-barrel domain"/>
    <property type="match status" value="1"/>
</dbReference>
<name>A0A553WI86_9SPHN</name>
<evidence type="ECO:0000256" key="9">
    <source>
        <dbReference type="ARBA" id="ARBA00023077"/>
    </source>
</evidence>
<dbReference type="PROSITE" id="PS52016">
    <property type="entry name" value="TONB_DEPENDENT_REC_3"/>
    <property type="match status" value="1"/>
</dbReference>
<dbReference type="AlphaFoldDB" id="A0A553WI86"/>
<dbReference type="OrthoDB" id="593427at2"/>
<dbReference type="InterPro" id="IPR036942">
    <property type="entry name" value="Beta-barrel_TonB_sf"/>
</dbReference>
<dbReference type="PANTHER" id="PTHR32552:SF89">
    <property type="entry name" value="CATECHOLATE SIDEROPHORE RECEPTOR FIU"/>
    <property type="match status" value="1"/>
</dbReference>
<dbReference type="RefSeq" id="WP_143775289.1">
    <property type="nucleotide sequence ID" value="NZ_VKKU01000001.1"/>
</dbReference>
<dbReference type="InterPro" id="IPR039426">
    <property type="entry name" value="TonB-dep_rcpt-like"/>
</dbReference>
<feature type="domain" description="TonB-dependent receptor-like beta-barrel" evidence="15">
    <location>
        <begin position="317"/>
        <end position="816"/>
    </location>
</feature>
<keyword evidence="8" id="KW-0406">Ion transport</keyword>
<keyword evidence="10 12" id="KW-0472">Membrane</keyword>